<sequence>MSEDAPADLGVSFRRLIRSHGPMPVARYMGESNARYYAGRDPLGAAGDFTTAPEISQMFGEMVGLWLADIWVRAGRPADAIYVELGPGRGTLAKDALRAMASQGLRPEVHLVEGSPALRQIQSGALGGAIFHDSLDTLPDDRPILLAANEFLDALPVRQLVMTEKGWRERMVTLDDAEGFVFAAGPGPMDDAVPQDRRAAEPGTVIETCPGAAALVGALCERIERQGGAAIFFDYGYLAPQNGSSLQAIRAHEKVGVFDAPGDMDLTALVDFATLAELARRSGVATATAEQGAWLAAMGIGIRAQALATRSPERSKDIQEAHDRLVGAAAMGELFKVMAMTARDWPRGAGFDEGPRRKPPE</sequence>
<dbReference type="Pfam" id="PF02636">
    <property type="entry name" value="Methyltransf_28"/>
    <property type="match status" value="1"/>
</dbReference>
<dbReference type="PANTHER" id="PTHR12049">
    <property type="entry name" value="PROTEIN ARGININE METHYLTRANSFERASE NDUFAF7, MITOCHONDRIAL"/>
    <property type="match status" value="1"/>
</dbReference>
<evidence type="ECO:0000256" key="2">
    <source>
        <dbReference type="ARBA" id="ARBA00022679"/>
    </source>
</evidence>
<dbReference type="Gene3D" id="3.40.50.12710">
    <property type="match status" value="1"/>
</dbReference>
<dbReference type="GO" id="GO:0032259">
    <property type="term" value="P:methylation"/>
    <property type="evidence" value="ECO:0007669"/>
    <property type="project" value="UniProtKB-KW"/>
</dbReference>
<dbReference type="EMBL" id="CP064654">
    <property type="protein sequence ID" value="QPC98897.1"/>
    <property type="molecule type" value="Genomic_DNA"/>
</dbReference>
<keyword evidence="2 3" id="KW-0808">Transferase</keyword>
<dbReference type="Proteomes" id="UP000594459">
    <property type="component" value="Chromosome"/>
</dbReference>
<name>A0A7S8IUQ3_9SPHN</name>
<dbReference type="InterPro" id="IPR038375">
    <property type="entry name" value="NDUFAF7_sf"/>
</dbReference>
<dbReference type="RefSeq" id="WP_216629299.1">
    <property type="nucleotide sequence ID" value="NZ_CP064654.1"/>
</dbReference>
<evidence type="ECO:0000313" key="3">
    <source>
        <dbReference type="EMBL" id="QPC98897.1"/>
    </source>
</evidence>
<keyword evidence="4" id="KW-1185">Reference proteome</keyword>
<protein>
    <submittedName>
        <fullName evidence="3">SAM-dependent methyltransferase</fullName>
    </submittedName>
</protein>
<evidence type="ECO:0000313" key="4">
    <source>
        <dbReference type="Proteomes" id="UP000594459"/>
    </source>
</evidence>
<dbReference type="InterPro" id="IPR003788">
    <property type="entry name" value="NDUFAF7"/>
</dbReference>
<dbReference type="AlphaFoldDB" id="A0A7S8IUQ3"/>
<dbReference type="InterPro" id="IPR029063">
    <property type="entry name" value="SAM-dependent_MTases_sf"/>
</dbReference>
<dbReference type="GO" id="GO:0035243">
    <property type="term" value="F:protein-arginine omega-N symmetric methyltransferase activity"/>
    <property type="evidence" value="ECO:0007669"/>
    <property type="project" value="TreeGrafter"/>
</dbReference>
<gene>
    <name evidence="3" type="ORF">IRL76_13880</name>
</gene>
<dbReference type="SUPFAM" id="SSF53335">
    <property type="entry name" value="S-adenosyl-L-methionine-dependent methyltransferases"/>
    <property type="match status" value="1"/>
</dbReference>
<dbReference type="PANTHER" id="PTHR12049:SF7">
    <property type="entry name" value="PROTEIN ARGININE METHYLTRANSFERASE NDUFAF7, MITOCHONDRIAL"/>
    <property type="match status" value="1"/>
</dbReference>
<keyword evidence="1 3" id="KW-0489">Methyltransferase</keyword>
<accession>A0A7S8IUQ3</accession>
<evidence type="ECO:0000256" key="1">
    <source>
        <dbReference type="ARBA" id="ARBA00022603"/>
    </source>
</evidence>
<reference evidence="3 4" key="1">
    <citation type="submission" date="2020-11" db="EMBL/GenBank/DDBJ databases">
        <title>The genome sequence of Erythrobacter sp. 6D36.</title>
        <authorList>
            <person name="Liu Y."/>
        </authorList>
    </citation>
    <scope>NUCLEOTIDE SEQUENCE [LARGE SCALE GENOMIC DNA]</scope>
    <source>
        <strain evidence="3 4">6D36</strain>
    </source>
</reference>
<organism evidence="3 4">
    <name type="scientific">Qipengyuania soli</name>
    <dbReference type="NCBI Taxonomy" id="2782568"/>
    <lineage>
        <taxon>Bacteria</taxon>
        <taxon>Pseudomonadati</taxon>
        <taxon>Pseudomonadota</taxon>
        <taxon>Alphaproteobacteria</taxon>
        <taxon>Sphingomonadales</taxon>
        <taxon>Erythrobacteraceae</taxon>
        <taxon>Qipengyuania</taxon>
    </lineage>
</organism>
<proteinExistence type="predicted"/>
<dbReference type="KEGG" id="qso:IRL76_13880"/>